<feature type="domain" description="PAC" evidence="7">
    <location>
        <begin position="291"/>
        <end position="343"/>
    </location>
</feature>
<dbReference type="PROSITE" id="PS50113">
    <property type="entry name" value="PAC"/>
    <property type="match status" value="1"/>
</dbReference>
<sequence length="594" mass="65210">MPCVRRPAGAHRRRGRDRPVSSAVNDAGNDAGNKSGGDAANDGGNDPTRLPVDTAYLFEVLPDAYLILDARLIVLHANAKYRAMTGRTLAEVVGKSVYEINQAGSAAQRRARAEWLDATLHGLAPGEARLSSLIRYDISTHGAFAEHYWQVRASRVEAPPAAASVAPDGLLLLQVMDVTTQVVAEEHNRREHAKLRSQARLRQVLVEEANEELRYNQARLDEVLSFARVGAWEIDLATGFMICTDQCKANLGLQPTDALDERRLFSELIHEDDRERVRAAIDASIDARAHFEVEYRVTWADGSVHWLMSRGAARHLGDGTAQSMLGFTIDITARKTSELRSQAYAAEQQRAREHSDRAVRAMDHFVAAVSHELRSPLHAILWWTTLLQRAKDMAHVERATEVIERNTHQLARMVDDLLDSGAIATGKLSVELRPLDLAALASVVAEDIRVGAESKGLVVRADSLTPAIVLADESRMRQIVWNLLTNAVKFTDRGSIELAVTLDGARAELTVRDTGAGIEAEALERIFERFEQARGEGTGRTAGLGLGLWMVRNLVQVHRGTVTAHSDGPGTGALFRVVLPLATPDDIRRAAAQR</sequence>
<evidence type="ECO:0000256" key="2">
    <source>
        <dbReference type="ARBA" id="ARBA00012438"/>
    </source>
</evidence>
<organism evidence="8 9">
    <name type="scientific">Cupriavidus pauculus</name>
    <dbReference type="NCBI Taxonomy" id="82633"/>
    <lineage>
        <taxon>Bacteria</taxon>
        <taxon>Pseudomonadati</taxon>
        <taxon>Pseudomonadota</taxon>
        <taxon>Betaproteobacteria</taxon>
        <taxon>Burkholderiales</taxon>
        <taxon>Burkholderiaceae</taxon>
        <taxon>Cupriavidus</taxon>
    </lineage>
</organism>
<dbReference type="SMART" id="SM00091">
    <property type="entry name" value="PAS"/>
    <property type="match status" value="2"/>
</dbReference>
<protein>
    <recommendedName>
        <fullName evidence="2">histidine kinase</fullName>
        <ecNumber evidence="2">2.7.13.3</ecNumber>
    </recommendedName>
</protein>
<dbReference type="PROSITE" id="PS50112">
    <property type="entry name" value="PAS"/>
    <property type="match status" value="2"/>
</dbReference>
<dbReference type="InterPro" id="IPR004358">
    <property type="entry name" value="Sig_transdc_His_kin-like_C"/>
</dbReference>
<feature type="domain" description="PAS" evidence="6">
    <location>
        <begin position="216"/>
        <end position="288"/>
    </location>
</feature>
<evidence type="ECO:0000259" key="7">
    <source>
        <dbReference type="PROSITE" id="PS50113"/>
    </source>
</evidence>
<dbReference type="CDD" id="cd00082">
    <property type="entry name" value="HisKA"/>
    <property type="match status" value="1"/>
</dbReference>
<dbReference type="InterPro" id="IPR013656">
    <property type="entry name" value="PAS_4"/>
</dbReference>
<dbReference type="InterPro" id="IPR003661">
    <property type="entry name" value="HisK_dim/P_dom"/>
</dbReference>
<dbReference type="PANTHER" id="PTHR43547">
    <property type="entry name" value="TWO-COMPONENT HISTIDINE KINASE"/>
    <property type="match status" value="1"/>
</dbReference>
<dbReference type="SUPFAM" id="SSF47384">
    <property type="entry name" value="Homodimeric domain of signal transducing histidine kinase"/>
    <property type="match status" value="1"/>
</dbReference>
<dbReference type="Gene3D" id="3.30.565.10">
    <property type="entry name" value="Histidine kinase-like ATPase, C-terminal domain"/>
    <property type="match status" value="1"/>
</dbReference>
<dbReference type="SMART" id="SM00387">
    <property type="entry name" value="HATPase_c"/>
    <property type="match status" value="1"/>
</dbReference>
<evidence type="ECO:0000256" key="3">
    <source>
        <dbReference type="ARBA" id="ARBA00022553"/>
    </source>
</evidence>
<evidence type="ECO:0000259" key="5">
    <source>
        <dbReference type="PROSITE" id="PS50109"/>
    </source>
</evidence>
<evidence type="ECO:0000256" key="1">
    <source>
        <dbReference type="ARBA" id="ARBA00000085"/>
    </source>
</evidence>
<evidence type="ECO:0000256" key="4">
    <source>
        <dbReference type="SAM" id="MobiDB-lite"/>
    </source>
</evidence>
<dbReference type="InterPro" id="IPR005467">
    <property type="entry name" value="His_kinase_dom"/>
</dbReference>
<proteinExistence type="predicted"/>
<gene>
    <name evidence="8" type="ORF">FOB72_31610</name>
</gene>
<dbReference type="InterPro" id="IPR035965">
    <property type="entry name" value="PAS-like_dom_sf"/>
</dbReference>
<evidence type="ECO:0000259" key="6">
    <source>
        <dbReference type="PROSITE" id="PS50112"/>
    </source>
</evidence>
<reference evidence="8 9" key="1">
    <citation type="submission" date="2019-09" db="EMBL/GenBank/DDBJ databases">
        <title>FDA dAtabase for Regulatory Grade micrObial Sequences (FDA-ARGOS): Supporting development and validation of Infectious Disease Dx tests.</title>
        <authorList>
            <person name="Sciortino C."/>
            <person name="Tallon L."/>
            <person name="Sadzewicz L."/>
            <person name="Vavikolanu K."/>
            <person name="Mehta A."/>
            <person name="Aluvathingal J."/>
            <person name="Nadendla S."/>
            <person name="Nandy P."/>
            <person name="Geyer C."/>
            <person name="Yan Y."/>
            <person name="Sichtig H."/>
        </authorList>
    </citation>
    <scope>NUCLEOTIDE SEQUENCE [LARGE SCALE GENOMIC DNA]</scope>
    <source>
        <strain evidence="8 9">FDAARGOS_664</strain>
    </source>
</reference>
<accession>A0A5P2HEG3</accession>
<feature type="compositionally biased region" description="Low complexity" evidence="4">
    <location>
        <begin position="25"/>
        <end position="46"/>
    </location>
</feature>
<dbReference type="Gene3D" id="1.10.287.130">
    <property type="match status" value="1"/>
</dbReference>
<dbReference type="Pfam" id="PF00512">
    <property type="entry name" value="HisKA"/>
    <property type="match status" value="1"/>
</dbReference>
<dbReference type="PANTHER" id="PTHR43547:SF2">
    <property type="entry name" value="HYBRID SIGNAL TRANSDUCTION HISTIDINE KINASE C"/>
    <property type="match status" value="1"/>
</dbReference>
<feature type="domain" description="Histidine kinase" evidence="5">
    <location>
        <begin position="368"/>
        <end position="583"/>
    </location>
</feature>
<dbReference type="InterPro" id="IPR013655">
    <property type="entry name" value="PAS_fold_3"/>
</dbReference>
<dbReference type="EMBL" id="CP044067">
    <property type="protein sequence ID" value="QET06432.1"/>
    <property type="molecule type" value="Genomic_DNA"/>
</dbReference>
<dbReference type="InterPro" id="IPR000014">
    <property type="entry name" value="PAS"/>
</dbReference>
<evidence type="ECO:0000313" key="8">
    <source>
        <dbReference type="EMBL" id="QET06432.1"/>
    </source>
</evidence>
<dbReference type="SUPFAM" id="SSF55874">
    <property type="entry name" value="ATPase domain of HSP90 chaperone/DNA topoisomerase II/histidine kinase"/>
    <property type="match status" value="1"/>
</dbReference>
<dbReference type="InterPro" id="IPR003594">
    <property type="entry name" value="HATPase_dom"/>
</dbReference>
<feature type="region of interest" description="Disordered" evidence="4">
    <location>
        <begin position="1"/>
        <end position="46"/>
    </location>
</feature>
<feature type="domain" description="PAS" evidence="6">
    <location>
        <begin position="57"/>
        <end position="100"/>
    </location>
</feature>
<dbReference type="Gene3D" id="2.10.70.100">
    <property type="match status" value="1"/>
</dbReference>
<evidence type="ECO:0000313" key="9">
    <source>
        <dbReference type="Proteomes" id="UP000322822"/>
    </source>
</evidence>
<dbReference type="Pfam" id="PF02518">
    <property type="entry name" value="HATPase_c"/>
    <property type="match status" value="1"/>
</dbReference>
<dbReference type="EC" id="2.7.13.3" evidence="2"/>
<dbReference type="AlphaFoldDB" id="A0A5P2HEG3"/>
<dbReference type="GO" id="GO:0000155">
    <property type="term" value="F:phosphorelay sensor kinase activity"/>
    <property type="evidence" value="ECO:0007669"/>
    <property type="project" value="InterPro"/>
</dbReference>
<dbReference type="Pfam" id="PF08447">
    <property type="entry name" value="PAS_3"/>
    <property type="match status" value="1"/>
</dbReference>
<dbReference type="InterPro" id="IPR036097">
    <property type="entry name" value="HisK_dim/P_sf"/>
</dbReference>
<dbReference type="NCBIfam" id="TIGR00229">
    <property type="entry name" value="sensory_box"/>
    <property type="match status" value="1"/>
</dbReference>
<comment type="catalytic activity">
    <reaction evidence="1">
        <text>ATP + protein L-histidine = ADP + protein N-phospho-L-histidine.</text>
        <dbReference type="EC" id="2.7.13.3"/>
    </reaction>
</comment>
<name>A0A5P2HEG3_9BURK</name>
<dbReference type="Proteomes" id="UP000322822">
    <property type="component" value="Chromosome 2"/>
</dbReference>
<dbReference type="Pfam" id="PF08448">
    <property type="entry name" value="PAS_4"/>
    <property type="match status" value="1"/>
</dbReference>
<dbReference type="Gene3D" id="3.30.450.20">
    <property type="entry name" value="PAS domain"/>
    <property type="match status" value="2"/>
</dbReference>
<dbReference type="PRINTS" id="PR00344">
    <property type="entry name" value="BCTRLSENSOR"/>
</dbReference>
<dbReference type="PROSITE" id="PS50109">
    <property type="entry name" value="HIS_KIN"/>
    <property type="match status" value="1"/>
</dbReference>
<dbReference type="InterPro" id="IPR000700">
    <property type="entry name" value="PAS-assoc_C"/>
</dbReference>
<dbReference type="SMART" id="SM00388">
    <property type="entry name" value="HisKA"/>
    <property type="match status" value="1"/>
</dbReference>
<dbReference type="InterPro" id="IPR036890">
    <property type="entry name" value="HATPase_C_sf"/>
</dbReference>
<dbReference type="CDD" id="cd00130">
    <property type="entry name" value="PAS"/>
    <property type="match status" value="2"/>
</dbReference>
<keyword evidence="3" id="KW-0597">Phosphoprotein</keyword>
<dbReference type="SUPFAM" id="SSF55785">
    <property type="entry name" value="PYP-like sensor domain (PAS domain)"/>
    <property type="match status" value="2"/>
</dbReference>
<dbReference type="OrthoDB" id="9813151at2"/>